<keyword evidence="1" id="KW-0732">Signal</keyword>
<gene>
    <name evidence="2" type="ORF">SHM7688_03714</name>
</gene>
<protein>
    <recommendedName>
        <fullName evidence="4">Lipoprotein</fullName>
    </recommendedName>
</protein>
<dbReference type="RefSeq" id="WP_083499109.1">
    <property type="nucleotide sequence ID" value="NZ_CYPW01000040.1"/>
</dbReference>
<reference evidence="2 3" key="1">
    <citation type="submission" date="2015-09" db="EMBL/GenBank/DDBJ databases">
        <authorList>
            <consortium name="Swine Surveillance"/>
        </authorList>
    </citation>
    <scope>NUCLEOTIDE SEQUENCE [LARGE SCALE GENOMIC DNA]</scope>
    <source>
        <strain evidence="2 3">CECT 7688</strain>
    </source>
</reference>
<organism evidence="2 3">
    <name type="scientific">Shimia marina</name>
    <dbReference type="NCBI Taxonomy" id="321267"/>
    <lineage>
        <taxon>Bacteria</taxon>
        <taxon>Pseudomonadati</taxon>
        <taxon>Pseudomonadota</taxon>
        <taxon>Alphaproteobacteria</taxon>
        <taxon>Rhodobacterales</taxon>
        <taxon>Roseobacteraceae</taxon>
    </lineage>
</organism>
<dbReference type="Proteomes" id="UP000054823">
    <property type="component" value="Unassembled WGS sequence"/>
</dbReference>
<dbReference type="EMBL" id="CYPW01000040">
    <property type="protein sequence ID" value="CUH54244.1"/>
    <property type="molecule type" value="Genomic_DNA"/>
</dbReference>
<keyword evidence="3" id="KW-1185">Reference proteome</keyword>
<evidence type="ECO:0000313" key="2">
    <source>
        <dbReference type="EMBL" id="CUH54244.1"/>
    </source>
</evidence>
<dbReference type="AlphaFoldDB" id="A0A0N7LSQ1"/>
<dbReference type="STRING" id="321267.SHM7688_03714"/>
<name>A0A0N7LSQ1_9RHOB</name>
<feature type="signal peptide" evidence="1">
    <location>
        <begin position="1"/>
        <end position="19"/>
    </location>
</feature>
<feature type="chain" id="PRO_5006015572" description="Lipoprotein" evidence="1">
    <location>
        <begin position="20"/>
        <end position="211"/>
    </location>
</feature>
<dbReference type="PROSITE" id="PS51257">
    <property type="entry name" value="PROKAR_LIPOPROTEIN"/>
    <property type="match status" value="1"/>
</dbReference>
<proteinExistence type="predicted"/>
<evidence type="ECO:0008006" key="4">
    <source>
        <dbReference type="Google" id="ProtNLM"/>
    </source>
</evidence>
<evidence type="ECO:0000256" key="1">
    <source>
        <dbReference type="SAM" id="SignalP"/>
    </source>
</evidence>
<sequence>MKNLIRGSFVLAMSLSVAACSVRNPVETNAPDSEVAAARYVHDGPKRLTLYTMISNETGAGAHTSLMINASERVAYDPAGSFRTEGITAKNDVVYGMTPYLVDQYTRFHARETYHVVVQSIDVSPQVAEIALREAQSLGPVLEAQCALTTSQLMSHLPGFEDAPRSYSPKKLSAYFADKGASYDRLFEYDDDDKSKVLAAFVPEYERAAQN</sequence>
<accession>A0A0N7LSQ1</accession>
<evidence type="ECO:0000313" key="3">
    <source>
        <dbReference type="Proteomes" id="UP000054823"/>
    </source>
</evidence>